<dbReference type="InterPro" id="IPR036291">
    <property type="entry name" value="NAD(P)-bd_dom_sf"/>
</dbReference>
<reference evidence="8" key="1">
    <citation type="submission" date="2016-12" db="EMBL/GenBank/DDBJ databases">
        <authorList>
            <person name="Herbold C."/>
        </authorList>
    </citation>
    <scope>NUCLEOTIDE SEQUENCE [LARGE SCALE GENOMIC DNA]</scope>
</reference>
<dbReference type="OrthoDB" id="4907at2157"/>
<dbReference type="EC" id="4.2.1.47" evidence="3 5"/>
<accession>A0A2H1EEQ7</accession>
<keyword evidence="4 5" id="KW-0456">Lyase</keyword>
<evidence type="ECO:0000256" key="4">
    <source>
        <dbReference type="ARBA" id="ARBA00023239"/>
    </source>
</evidence>
<evidence type="ECO:0000313" key="7">
    <source>
        <dbReference type="EMBL" id="SHO42860.1"/>
    </source>
</evidence>
<evidence type="ECO:0000313" key="8">
    <source>
        <dbReference type="Proteomes" id="UP000232412"/>
    </source>
</evidence>
<protein>
    <recommendedName>
        <fullName evidence="3 5">GDP-mannose 4,6-dehydratase</fullName>
        <ecNumber evidence="3 5">4.2.1.47</ecNumber>
    </recommendedName>
    <alternativeName>
        <fullName evidence="5">GDP-D-mannose dehydratase</fullName>
    </alternativeName>
</protein>
<sequence>MSKTALITGITGQDGAYLADFLVKKGYKVYGTFRRVSSPNFWRLLHLGIVDQVNLIPADLIDESSLTEAVKVSQPDEVYHLAAQSYVGTSFDQPITSGEFTGLAVTRILESIRQYDSSIKFYQASSSEMFGNVKSYPQNEQTAFMPQSPYAVAKVYGFHVTKIYREGYGMFACNGILFNHESPLRGLEFVSRKITNGVAKIVLGIDKHLYLGNLGSIRDWGYAPEYIECMWKMLQQKEADDYVIATGEPHTVFDFVKQAFSLVDLDWKKFVKTDKKLFRILEVHVLQGDSRKARRKLHWKPKTKFEDLVKIMLNADIERWSRWKKGEVFPWDALSSIDEFSTFKRKMI</sequence>
<dbReference type="PANTHER" id="PTHR43715:SF1">
    <property type="entry name" value="GDP-MANNOSE 4,6 DEHYDRATASE"/>
    <property type="match status" value="1"/>
</dbReference>
<dbReference type="GO" id="GO:0008446">
    <property type="term" value="F:GDP-mannose 4,6-dehydratase activity"/>
    <property type="evidence" value="ECO:0007669"/>
    <property type="project" value="UniProtKB-UniRule"/>
</dbReference>
<evidence type="ECO:0000256" key="1">
    <source>
        <dbReference type="ARBA" id="ARBA00001937"/>
    </source>
</evidence>
<comment type="function">
    <text evidence="5">Catalyzes the conversion of GDP-D-mannose to GDP-4-dehydro-6-deoxy-D-mannose.</text>
</comment>
<dbReference type="SUPFAM" id="SSF51735">
    <property type="entry name" value="NAD(P)-binding Rossmann-fold domains"/>
    <property type="match status" value="1"/>
</dbReference>
<evidence type="ECO:0000259" key="6">
    <source>
        <dbReference type="Pfam" id="PF16363"/>
    </source>
</evidence>
<gene>
    <name evidence="5 7" type="primary">gmd</name>
    <name evidence="7" type="ORF">NSIN_10205</name>
</gene>
<proteinExistence type="inferred from homology"/>
<dbReference type="Gene3D" id="3.90.25.10">
    <property type="entry name" value="UDP-galactose 4-epimerase, domain 1"/>
    <property type="match status" value="1"/>
</dbReference>
<dbReference type="AlphaFoldDB" id="A0A2H1EEQ7"/>
<dbReference type="GO" id="GO:0042351">
    <property type="term" value="P:'de novo' GDP-L-fucose biosynthetic process"/>
    <property type="evidence" value="ECO:0007669"/>
    <property type="project" value="TreeGrafter"/>
</dbReference>
<dbReference type="Gene3D" id="3.40.50.720">
    <property type="entry name" value="NAD(P)-binding Rossmann-like Domain"/>
    <property type="match status" value="1"/>
</dbReference>
<evidence type="ECO:0000256" key="5">
    <source>
        <dbReference type="HAMAP-Rule" id="MF_00955"/>
    </source>
</evidence>
<dbReference type="FunFam" id="3.40.50.720:FF:000924">
    <property type="entry name" value="GDP-mannose 4,6 dehydratase"/>
    <property type="match status" value="1"/>
</dbReference>
<evidence type="ECO:0000256" key="2">
    <source>
        <dbReference type="ARBA" id="ARBA00009263"/>
    </source>
</evidence>
<dbReference type="CDD" id="cd05260">
    <property type="entry name" value="GDP_MD_SDR_e"/>
    <property type="match status" value="1"/>
</dbReference>
<keyword evidence="5" id="KW-0521">NADP</keyword>
<comment type="cofactor">
    <cofactor evidence="1 5">
        <name>NADP(+)</name>
        <dbReference type="ChEBI" id="CHEBI:58349"/>
    </cofactor>
</comment>
<dbReference type="HAMAP" id="MF_00955">
    <property type="entry name" value="GDP_Man_dehydratase"/>
    <property type="match status" value="1"/>
</dbReference>
<dbReference type="InterPro" id="IPR006368">
    <property type="entry name" value="GDP_Man_deHydtase"/>
</dbReference>
<comment type="similarity">
    <text evidence="2 5">Belongs to the NAD(P)-dependent epimerase/dehydratase family. GDP-mannose 4,6-dehydratase subfamily.</text>
</comment>
<comment type="caution">
    <text evidence="5">Lacks conserved residue(s) required for the propagation of feature annotation.</text>
</comment>
<dbReference type="GO" id="GO:0070401">
    <property type="term" value="F:NADP+ binding"/>
    <property type="evidence" value="ECO:0007669"/>
    <property type="project" value="UniProtKB-UniRule"/>
</dbReference>
<feature type="binding site" evidence="5">
    <location>
        <position position="208"/>
    </location>
    <ligand>
        <name>NADP(+)</name>
        <dbReference type="ChEBI" id="CHEBI:58349"/>
    </ligand>
</feature>
<dbReference type="RefSeq" id="WP_101008952.1">
    <property type="nucleotide sequence ID" value="NZ_FRFC01000001.1"/>
</dbReference>
<name>A0A2H1EEQ7_9ARCH</name>
<feature type="domain" description="NAD(P)-binding" evidence="6">
    <location>
        <begin position="6"/>
        <end position="312"/>
    </location>
</feature>
<comment type="catalytic activity">
    <reaction evidence="5">
        <text>GDP-alpha-D-mannose = GDP-4-dehydro-alpha-D-rhamnose + H2O</text>
        <dbReference type="Rhea" id="RHEA:23820"/>
        <dbReference type="ChEBI" id="CHEBI:15377"/>
        <dbReference type="ChEBI" id="CHEBI:57527"/>
        <dbReference type="ChEBI" id="CHEBI:57964"/>
        <dbReference type="EC" id="4.2.1.47"/>
    </reaction>
</comment>
<keyword evidence="8" id="KW-1185">Reference proteome</keyword>
<dbReference type="Pfam" id="PF16363">
    <property type="entry name" value="GDP_Man_Dehyd"/>
    <property type="match status" value="1"/>
</dbReference>
<dbReference type="Proteomes" id="UP000232412">
    <property type="component" value="Unassembled WGS sequence"/>
</dbReference>
<dbReference type="EMBL" id="FRFC01000001">
    <property type="protein sequence ID" value="SHO42860.1"/>
    <property type="molecule type" value="Genomic_DNA"/>
</dbReference>
<dbReference type="InterPro" id="IPR016040">
    <property type="entry name" value="NAD(P)-bd_dom"/>
</dbReference>
<evidence type="ECO:0000256" key="3">
    <source>
        <dbReference type="ARBA" id="ARBA00011989"/>
    </source>
</evidence>
<dbReference type="PANTHER" id="PTHR43715">
    <property type="entry name" value="GDP-MANNOSE 4,6-DEHYDRATASE"/>
    <property type="match status" value="1"/>
</dbReference>
<organism evidence="7 8">
    <name type="scientific">Nitrosotalea sinensis</name>
    <dbReference type="NCBI Taxonomy" id="1499975"/>
    <lineage>
        <taxon>Archaea</taxon>
        <taxon>Nitrososphaerota</taxon>
        <taxon>Nitrososphaeria</taxon>
        <taxon>Nitrosotaleales</taxon>
        <taxon>Nitrosotaleaceae</taxon>
        <taxon>Nitrosotalea</taxon>
    </lineage>
</organism>